<reference evidence="3 4" key="1">
    <citation type="submission" date="2020-06" db="EMBL/GenBank/DDBJ databases">
        <authorList>
            <person name="Li R."/>
            <person name="Bekaert M."/>
        </authorList>
    </citation>
    <scope>NUCLEOTIDE SEQUENCE [LARGE SCALE GENOMIC DNA]</scope>
    <source>
        <strain evidence="4">wild</strain>
    </source>
</reference>
<feature type="region of interest" description="Disordered" evidence="1">
    <location>
        <begin position="327"/>
        <end position="352"/>
    </location>
</feature>
<feature type="transmembrane region" description="Helical" evidence="2">
    <location>
        <begin position="117"/>
        <end position="140"/>
    </location>
</feature>
<protein>
    <submittedName>
        <fullName evidence="3">Uncharacterized protein</fullName>
    </submittedName>
</protein>
<evidence type="ECO:0000256" key="2">
    <source>
        <dbReference type="SAM" id="Phobius"/>
    </source>
</evidence>
<keyword evidence="4" id="KW-1185">Reference proteome</keyword>
<evidence type="ECO:0000313" key="3">
    <source>
        <dbReference type="EMBL" id="CAC5407306.1"/>
    </source>
</evidence>
<keyword evidence="2" id="KW-0812">Transmembrane</keyword>
<dbReference type="EMBL" id="CACVKT020007398">
    <property type="protein sequence ID" value="CAC5407306.1"/>
    <property type="molecule type" value="Genomic_DNA"/>
</dbReference>
<organism evidence="3 4">
    <name type="scientific">Mytilus coruscus</name>
    <name type="common">Sea mussel</name>
    <dbReference type="NCBI Taxonomy" id="42192"/>
    <lineage>
        <taxon>Eukaryota</taxon>
        <taxon>Metazoa</taxon>
        <taxon>Spiralia</taxon>
        <taxon>Lophotrochozoa</taxon>
        <taxon>Mollusca</taxon>
        <taxon>Bivalvia</taxon>
        <taxon>Autobranchia</taxon>
        <taxon>Pteriomorphia</taxon>
        <taxon>Mytilida</taxon>
        <taxon>Mytiloidea</taxon>
        <taxon>Mytilidae</taxon>
        <taxon>Mytilinae</taxon>
        <taxon>Mytilus</taxon>
    </lineage>
</organism>
<feature type="transmembrane region" description="Helical" evidence="2">
    <location>
        <begin position="194"/>
        <end position="216"/>
    </location>
</feature>
<accession>A0A6J8DGW4</accession>
<proteinExistence type="predicted"/>
<gene>
    <name evidence="3" type="ORF">MCOR_40799</name>
</gene>
<keyword evidence="2" id="KW-1133">Transmembrane helix</keyword>
<evidence type="ECO:0000256" key="1">
    <source>
        <dbReference type="SAM" id="MobiDB-lite"/>
    </source>
</evidence>
<evidence type="ECO:0000313" key="4">
    <source>
        <dbReference type="Proteomes" id="UP000507470"/>
    </source>
</evidence>
<dbReference type="AlphaFoldDB" id="A0A6J8DGW4"/>
<name>A0A6J8DGW4_MYTCO</name>
<feature type="transmembrane region" description="Helical" evidence="2">
    <location>
        <begin position="228"/>
        <end position="252"/>
    </location>
</feature>
<dbReference type="Proteomes" id="UP000507470">
    <property type="component" value="Unassembled WGS sequence"/>
</dbReference>
<sequence>MSRRRKDWNTEVTKTVNLLEIRNIVSDVTISTKVAMKKVIEQVNSINNTEWQRELFNDRGKDNGNKLRTYRKYKSNCSNVSNDCKYSYVLPIYTTSSGNQQALPVGRQQQAFPVRTFKVFGGVQIGLGVLLGILSLIRMISDKIAQNKYHDCLANTYSVHYSGNYYNDCSRYYNVHAPSSFDITCLICSGWKTGFMVCSIIGASIFIPAMLSLGVVGSFMTRNQDSKAVILSVFMAVLFFAEVVVAIIASSFCCCCSTWRTSIQEGVVTMQGTQPELFLNLPQTQIPMANDQQVMIATGQTANPIVQYSRGQQYQEMTTTQPAEQQVQAVGGIQPEPKSGQDFDTNPPAYKE</sequence>
<keyword evidence="2" id="KW-0472">Membrane</keyword>